<sequence>MINLEYSEHRVAAVNTINDDLFELLVERNGMEFTPGDCVAVYTEHDQSRPYSIASGPGKDLLRFLIREMDGGEVSPWLRNRNPGEAVRITPPFGWFRPGQDIGEHPFVFLATGTGIAPFIAYMETFNRPPEAVLYGVRRAADAFGFSALQNFCTATQLAVSREASEHHHGRLTDLLPDLPRTENMHYYCCGLESMVNDTAAWLQKNGLPLSQIHREVFFHG</sequence>
<dbReference type="InterPro" id="IPR017927">
    <property type="entry name" value="FAD-bd_FR_type"/>
</dbReference>
<dbReference type="InterPro" id="IPR001709">
    <property type="entry name" value="Flavoprot_Pyr_Nucl_cyt_Rdtase"/>
</dbReference>
<dbReference type="InterPro" id="IPR008333">
    <property type="entry name" value="Cbr1-like_FAD-bd_dom"/>
</dbReference>
<protein>
    <submittedName>
        <fullName evidence="2">FAD-dependent oxidoreductase</fullName>
    </submittedName>
</protein>
<dbReference type="Proteomes" id="UP001290861">
    <property type="component" value="Unassembled WGS sequence"/>
</dbReference>
<evidence type="ECO:0000313" key="2">
    <source>
        <dbReference type="EMBL" id="MDZ8117854.1"/>
    </source>
</evidence>
<evidence type="ECO:0000313" key="3">
    <source>
        <dbReference type="Proteomes" id="UP001290861"/>
    </source>
</evidence>
<dbReference type="EMBL" id="JARVCO010000006">
    <property type="protein sequence ID" value="MDZ8117854.1"/>
    <property type="molecule type" value="Genomic_DNA"/>
</dbReference>
<dbReference type="PANTHER" id="PTHR47354:SF5">
    <property type="entry name" value="PROTEIN RFBI"/>
    <property type="match status" value="1"/>
</dbReference>
<comment type="caution">
    <text evidence="2">The sequence shown here is derived from an EMBL/GenBank/DDBJ whole genome shotgun (WGS) entry which is preliminary data.</text>
</comment>
<dbReference type="InterPro" id="IPR001433">
    <property type="entry name" value="OxRdtase_FAD/NAD-bd"/>
</dbReference>
<accession>A0ABU5MUF9</accession>
<dbReference type="RefSeq" id="WP_322607656.1">
    <property type="nucleotide sequence ID" value="NZ_JARVCO010000006.1"/>
</dbReference>
<feature type="domain" description="FAD-binding FR-type" evidence="1">
    <location>
        <begin position="4"/>
        <end position="99"/>
    </location>
</feature>
<dbReference type="InterPro" id="IPR050415">
    <property type="entry name" value="MRET"/>
</dbReference>
<dbReference type="InterPro" id="IPR039261">
    <property type="entry name" value="FNR_nucleotide-bd"/>
</dbReference>
<dbReference type="SUPFAM" id="SSF63380">
    <property type="entry name" value="Riboflavin synthase domain-like"/>
    <property type="match status" value="1"/>
</dbReference>
<keyword evidence="3" id="KW-1185">Reference proteome</keyword>
<dbReference type="Pfam" id="PF00175">
    <property type="entry name" value="NAD_binding_1"/>
    <property type="match status" value="1"/>
</dbReference>
<organism evidence="2 3">
    <name type="scientific">Pontiella agarivorans</name>
    <dbReference type="NCBI Taxonomy" id="3038953"/>
    <lineage>
        <taxon>Bacteria</taxon>
        <taxon>Pseudomonadati</taxon>
        <taxon>Kiritimatiellota</taxon>
        <taxon>Kiritimatiellia</taxon>
        <taxon>Kiritimatiellales</taxon>
        <taxon>Pontiellaceae</taxon>
        <taxon>Pontiella</taxon>
    </lineage>
</organism>
<reference evidence="2 3" key="1">
    <citation type="journal article" date="2024" name="Appl. Environ. Microbiol.">
        <title>Pontiella agarivorans sp. nov., a novel marine anaerobic bacterium capable of degrading macroalgal polysaccharides and fixing nitrogen.</title>
        <authorList>
            <person name="Liu N."/>
            <person name="Kivenson V."/>
            <person name="Peng X."/>
            <person name="Cui Z."/>
            <person name="Lankiewicz T.S."/>
            <person name="Gosselin K.M."/>
            <person name="English C.J."/>
            <person name="Blair E.M."/>
            <person name="O'Malley M.A."/>
            <person name="Valentine D.L."/>
        </authorList>
    </citation>
    <scope>NUCLEOTIDE SEQUENCE [LARGE SCALE GENOMIC DNA]</scope>
    <source>
        <strain evidence="2 3">NLcol2</strain>
    </source>
</reference>
<dbReference type="PROSITE" id="PS51384">
    <property type="entry name" value="FAD_FR"/>
    <property type="match status" value="1"/>
</dbReference>
<dbReference type="InterPro" id="IPR017938">
    <property type="entry name" value="Riboflavin_synthase-like_b-brl"/>
</dbReference>
<dbReference type="SUPFAM" id="SSF52343">
    <property type="entry name" value="Ferredoxin reductase-like, C-terminal NADP-linked domain"/>
    <property type="match status" value="1"/>
</dbReference>
<dbReference type="PRINTS" id="PR00371">
    <property type="entry name" value="FPNCR"/>
</dbReference>
<dbReference type="CDD" id="cd00322">
    <property type="entry name" value="FNR_like"/>
    <property type="match status" value="1"/>
</dbReference>
<name>A0ABU5MUF9_9BACT</name>
<dbReference type="PANTHER" id="PTHR47354">
    <property type="entry name" value="NADH OXIDOREDUCTASE HCR"/>
    <property type="match status" value="1"/>
</dbReference>
<gene>
    <name evidence="2" type="ORF">P9H32_04380</name>
</gene>
<dbReference type="Gene3D" id="2.40.30.10">
    <property type="entry name" value="Translation factors"/>
    <property type="match status" value="1"/>
</dbReference>
<dbReference type="Gene3D" id="3.40.50.80">
    <property type="entry name" value="Nucleotide-binding domain of ferredoxin-NADP reductase (FNR) module"/>
    <property type="match status" value="1"/>
</dbReference>
<evidence type="ECO:0000259" key="1">
    <source>
        <dbReference type="PROSITE" id="PS51384"/>
    </source>
</evidence>
<proteinExistence type="predicted"/>
<dbReference type="Pfam" id="PF00970">
    <property type="entry name" value="FAD_binding_6"/>
    <property type="match status" value="1"/>
</dbReference>